<dbReference type="PANTHER" id="PTHR24221">
    <property type="entry name" value="ATP-BINDING CASSETTE SUB-FAMILY B"/>
    <property type="match status" value="1"/>
</dbReference>
<evidence type="ECO:0000256" key="1">
    <source>
        <dbReference type="ARBA" id="ARBA00004651"/>
    </source>
</evidence>
<organism evidence="13 14">
    <name type="scientific">Methylobacterium durans</name>
    <dbReference type="NCBI Taxonomy" id="2202825"/>
    <lineage>
        <taxon>Bacteria</taxon>
        <taxon>Pseudomonadati</taxon>
        <taxon>Pseudomonadota</taxon>
        <taxon>Alphaproteobacteria</taxon>
        <taxon>Hyphomicrobiales</taxon>
        <taxon>Methylobacteriaceae</taxon>
        <taxon>Methylobacterium</taxon>
    </lineage>
</organism>
<dbReference type="PANTHER" id="PTHR24221:SF203">
    <property type="entry name" value="ATP-BINDING_PERMEASE FUSION ABC TRANSPORTER-RELATED"/>
    <property type="match status" value="1"/>
</dbReference>
<evidence type="ECO:0000256" key="7">
    <source>
        <dbReference type="ARBA" id="ARBA00023136"/>
    </source>
</evidence>
<evidence type="ECO:0000313" key="14">
    <source>
        <dbReference type="Proteomes" id="UP000245926"/>
    </source>
</evidence>
<dbReference type="InterPro" id="IPR039421">
    <property type="entry name" value="Type_1_exporter"/>
</dbReference>
<comment type="subcellular location">
    <subcellularLocation>
        <location evidence="1">Cell membrane</location>
        <topology evidence="1">Multi-pass membrane protein</topology>
    </subcellularLocation>
</comment>
<keyword evidence="7 10" id="KW-0472">Membrane</keyword>
<keyword evidence="4" id="KW-0547">Nucleotide-binding</keyword>
<evidence type="ECO:0000256" key="2">
    <source>
        <dbReference type="ARBA" id="ARBA00005417"/>
    </source>
</evidence>
<feature type="domain" description="ABC transporter" evidence="11">
    <location>
        <begin position="363"/>
        <end position="603"/>
    </location>
</feature>
<protein>
    <submittedName>
        <fullName evidence="13">Multidrug ABC transporter ATP-binding protein</fullName>
    </submittedName>
</protein>
<feature type="transmembrane region" description="Helical" evidence="10">
    <location>
        <begin position="185"/>
        <end position="205"/>
    </location>
</feature>
<dbReference type="AlphaFoldDB" id="A0A2U8W130"/>
<dbReference type="Gene3D" id="3.40.50.300">
    <property type="entry name" value="P-loop containing nucleotide triphosphate hydrolases"/>
    <property type="match status" value="1"/>
</dbReference>
<reference evidence="14" key="1">
    <citation type="submission" date="2018-05" db="EMBL/GenBank/DDBJ databases">
        <title>Complete Genome Sequence of Methylobacterium sp. 17SD2-17.</title>
        <authorList>
            <person name="Srinivasan S."/>
        </authorList>
    </citation>
    <scope>NUCLEOTIDE SEQUENCE [LARGE SCALE GENOMIC DNA]</scope>
    <source>
        <strain evidence="14">17SD2-17</strain>
    </source>
</reference>
<feature type="transmembrane region" description="Helical" evidence="10">
    <location>
        <begin position="273"/>
        <end position="293"/>
    </location>
</feature>
<dbReference type="InterPro" id="IPR017871">
    <property type="entry name" value="ABC_transporter-like_CS"/>
</dbReference>
<dbReference type="FunFam" id="3.40.50.300:FF:000218">
    <property type="entry name" value="Multidrug ABC transporter ATP-binding protein"/>
    <property type="match status" value="1"/>
</dbReference>
<dbReference type="SUPFAM" id="SSF52540">
    <property type="entry name" value="P-loop containing nucleoside triphosphate hydrolases"/>
    <property type="match status" value="1"/>
</dbReference>
<accession>A0A2U8W130</accession>
<evidence type="ECO:0000256" key="3">
    <source>
        <dbReference type="ARBA" id="ARBA00022692"/>
    </source>
</evidence>
<dbReference type="Pfam" id="PF00005">
    <property type="entry name" value="ABC_tran"/>
    <property type="match status" value="1"/>
</dbReference>
<dbReference type="Proteomes" id="UP000245926">
    <property type="component" value="Chromosome"/>
</dbReference>
<evidence type="ECO:0000256" key="8">
    <source>
        <dbReference type="ARBA" id="ARBA00024725"/>
    </source>
</evidence>
<keyword evidence="6 10" id="KW-1133">Transmembrane helix</keyword>
<dbReference type="PROSITE" id="PS50893">
    <property type="entry name" value="ABC_TRANSPORTER_2"/>
    <property type="match status" value="1"/>
</dbReference>
<feature type="region of interest" description="Disordered" evidence="9">
    <location>
        <begin position="610"/>
        <end position="639"/>
    </location>
</feature>
<dbReference type="InterPro" id="IPR003439">
    <property type="entry name" value="ABC_transporter-like_ATP-bd"/>
</dbReference>
<sequence>MFLDWLERRIDPFAPFDEGRMPPKTVLGFAAFYLRPIRAALLVLLVISLVAGTIEASLYLLMRWFIDLMSTADRASVLHEHGLAIAGAVALVAVVRPISIWLHEAFSNQLVVPQATNQVRWRAHLYTLGHSLSYFQADFAGRLANRVVQVGPAVRELAVVFIDTLLYVAIYAVTAVGLFGSISPWLALPVVVWVVAYTALTAWFVPRARKRSHATADTRSTLVGRVVDSYTNILTVKLFARTQEERAAVREAVDVHTKAYLHQFRLVTTTTGLLGILNSLLILATGSVCLLLWQRNGLTTGEAAAGLALVLRLIAMSGWVMQTVRGIFENVGVIQESMQTVSRPHAVVDAPDAGTLAVAGGEIRFEGVDFHYGRGDANVIEDLNLTIRAGEKVGLVGVSGAGKTTITSLLLRLHDLEGGRILVDGQDIARVSQDSLRSAIAVVTQDTSLLHRSIRDNIAYGRPEATEAEIERAARLAHADAFIRELADHKGRRGYEAQVGERGVKLSGGQRQRIAIARVILKDAPILILDEATSALDSQVEAAIQESLDTLMAGKTVLAIAHRLSTIAALDRLIVIDEGRIVEEGTHADLVRRGGLYARLWERQSGGFLADRKGEGAQDDNGKSQGDGRERRIPDAVRR</sequence>
<keyword evidence="14" id="KW-1185">Reference proteome</keyword>
<dbReference type="GO" id="GO:0140359">
    <property type="term" value="F:ABC-type transporter activity"/>
    <property type="evidence" value="ECO:0007669"/>
    <property type="project" value="InterPro"/>
</dbReference>
<dbReference type="GO" id="GO:0005524">
    <property type="term" value="F:ATP binding"/>
    <property type="evidence" value="ECO:0007669"/>
    <property type="project" value="UniProtKB-KW"/>
</dbReference>
<feature type="transmembrane region" description="Helical" evidence="10">
    <location>
        <begin position="82"/>
        <end position="103"/>
    </location>
</feature>
<evidence type="ECO:0000256" key="6">
    <source>
        <dbReference type="ARBA" id="ARBA00022989"/>
    </source>
</evidence>
<dbReference type="Pfam" id="PF00664">
    <property type="entry name" value="ABC_membrane"/>
    <property type="match status" value="1"/>
</dbReference>
<dbReference type="SUPFAM" id="SSF90123">
    <property type="entry name" value="ABC transporter transmembrane region"/>
    <property type="match status" value="1"/>
</dbReference>
<evidence type="ECO:0000313" key="13">
    <source>
        <dbReference type="EMBL" id="AWN39331.1"/>
    </source>
</evidence>
<gene>
    <name evidence="13" type="ORF">DK389_00615</name>
</gene>
<evidence type="ECO:0000259" key="11">
    <source>
        <dbReference type="PROSITE" id="PS50893"/>
    </source>
</evidence>
<dbReference type="OrthoDB" id="9804259at2"/>
<dbReference type="SMART" id="SM00382">
    <property type="entry name" value="AAA"/>
    <property type="match status" value="1"/>
</dbReference>
<evidence type="ECO:0000256" key="5">
    <source>
        <dbReference type="ARBA" id="ARBA00022840"/>
    </source>
</evidence>
<feature type="transmembrane region" description="Helical" evidence="10">
    <location>
        <begin position="39"/>
        <end position="61"/>
    </location>
</feature>
<dbReference type="EMBL" id="CP029550">
    <property type="protein sequence ID" value="AWN39331.1"/>
    <property type="molecule type" value="Genomic_DNA"/>
</dbReference>
<evidence type="ECO:0000256" key="4">
    <source>
        <dbReference type="ARBA" id="ARBA00022741"/>
    </source>
</evidence>
<dbReference type="GO" id="GO:0005886">
    <property type="term" value="C:plasma membrane"/>
    <property type="evidence" value="ECO:0007669"/>
    <property type="project" value="UniProtKB-SubCell"/>
</dbReference>
<keyword evidence="3 10" id="KW-0812">Transmembrane</keyword>
<evidence type="ECO:0000256" key="10">
    <source>
        <dbReference type="SAM" id="Phobius"/>
    </source>
</evidence>
<evidence type="ECO:0000259" key="12">
    <source>
        <dbReference type="PROSITE" id="PS50929"/>
    </source>
</evidence>
<proteinExistence type="inferred from homology"/>
<dbReference type="Gene3D" id="1.20.1560.10">
    <property type="entry name" value="ABC transporter type 1, transmembrane domain"/>
    <property type="match status" value="1"/>
</dbReference>
<dbReference type="GO" id="GO:0016887">
    <property type="term" value="F:ATP hydrolysis activity"/>
    <property type="evidence" value="ECO:0007669"/>
    <property type="project" value="InterPro"/>
</dbReference>
<keyword evidence="5 13" id="KW-0067">ATP-binding</keyword>
<dbReference type="InterPro" id="IPR003593">
    <property type="entry name" value="AAA+_ATPase"/>
</dbReference>
<name>A0A2U8W130_9HYPH</name>
<dbReference type="GO" id="GO:0034040">
    <property type="term" value="F:ATPase-coupled lipid transmembrane transporter activity"/>
    <property type="evidence" value="ECO:0007669"/>
    <property type="project" value="TreeGrafter"/>
</dbReference>
<feature type="domain" description="ABC transmembrane type-1" evidence="12">
    <location>
        <begin position="42"/>
        <end position="329"/>
    </location>
</feature>
<dbReference type="PROSITE" id="PS00211">
    <property type="entry name" value="ABC_TRANSPORTER_1"/>
    <property type="match status" value="1"/>
</dbReference>
<dbReference type="InterPro" id="IPR036640">
    <property type="entry name" value="ABC1_TM_sf"/>
</dbReference>
<dbReference type="RefSeq" id="WP_109886813.1">
    <property type="nucleotide sequence ID" value="NZ_CP029550.1"/>
</dbReference>
<dbReference type="InterPro" id="IPR011527">
    <property type="entry name" value="ABC1_TM_dom"/>
</dbReference>
<dbReference type="KEGG" id="mets:DK389_00615"/>
<dbReference type="InterPro" id="IPR027417">
    <property type="entry name" value="P-loop_NTPase"/>
</dbReference>
<dbReference type="PROSITE" id="PS50929">
    <property type="entry name" value="ABC_TM1F"/>
    <property type="match status" value="1"/>
</dbReference>
<feature type="transmembrane region" description="Helical" evidence="10">
    <location>
        <begin position="157"/>
        <end position="179"/>
    </location>
</feature>
<evidence type="ECO:0000256" key="9">
    <source>
        <dbReference type="SAM" id="MobiDB-lite"/>
    </source>
</evidence>
<comment type="function">
    <text evidence="8">Part of an ABC transporter complex. Transmembrane domains (TMD) form a pore in the inner membrane and the ATP-binding domain (NBD) is responsible for energy generation.</text>
</comment>
<comment type="similarity">
    <text evidence="2">Belongs to the ABC transporter superfamily.</text>
</comment>